<dbReference type="RefSeq" id="WP_277529682.1">
    <property type="nucleotide sequence ID" value="NZ_JAPDIA010000002.1"/>
</dbReference>
<dbReference type="SMART" id="SM00448">
    <property type="entry name" value="REC"/>
    <property type="match status" value="1"/>
</dbReference>
<reference evidence="3" key="1">
    <citation type="submission" date="2022-10" db="EMBL/GenBank/DDBJ databases">
        <title>Comparative genomic analysis of Cohnella hashimotonis sp. nov., isolated from the International Space Station.</title>
        <authorList>
            <person name="Simpson A."/>
            <person name="Venkateswaran K."/>
        </authorList>
    </citation>
    <scope>NUCLEOTIDE SEQUENCE</scope>
    <source>
        <strain evidence="3">DSM 28161</strain>
    </source>
</reference>
<dbReference type="AlphaFoldDB" id="A0A9X4KQA9"/>
<evidence type="ECO:0000259" key="2">
    <source>
        <dbReference type="PROSITE" id="PS50110"/>
    </source>
</evidence>
<name>A0A9X4KQA9_9BACL</name>
<dbReference type="EMBL" id="JAPDIA010000002">
    <property type="protein sequence ID" value="MDG0808832.1"/>
    <property type="molecule type" value="Genomic_DNA"/>
</dbReference>
<dbReference type="InterPro" id="IPR001789">
    <property type="entry name" value="Sig_transdc_resp-reg_receiver"/>
</dbReference>
<keyword evidence="1" id="KW-0597">Phosphoprotein</keyword>
<dbReference type="Pfam" id="PF00072">
    <property type="entry name" value="Response_reg"/>
    <property type="match status" value="1"/>
</dbReference>
<dbReference type="CDD" id="cd17536">
    <property type="entry name" value="REC_YesN-like"/>
    <property type="match status" value="1"/>
</dbReference>
<organism evidence="3 4">
    <name type="scientific">Cohnella rhizosphaerae</name>
    <dbReference type="NCBI Taxonomy" id="1457232"/>
    <lineage>
        <taxon>Bacteria</taxon>
        <taxon>Bacillati</taxon>
        <taxon>Bacillota</taxon>
        <taxon>Bacilli</taxon>
        <taxon>Bacillales</taxon>
        <taxon>Paenibacillaceae</taxon>
        <taxon>Cohnella</taxon>
    </lineage>
</organism>
<dbReference type="InterPro" id="IPR011006">
    <property type="entry name" value="CheY-like_superfamily"/>
</dbReference>
<feature type="domain" description="Response regulatory" evidence="2">
    <location>
        <begin position="2"/>
        <end position="119"/>
    </location>
</feature>
<dbReference type="SUPFAM" id="SSF52172">
    <property type="entry name" value="CheY-like"/>
    <property type="match status" value="1"/>
</dbReference>
<dbReference type="Proteomes" id="UP001153404">
    <property type="component" value="Unassembled WGS sequence"/>
</dbReference>
<sequence length="249" mass="28386">MNVLIVDDQTHIVEGIYTGIDWRKIGVGQVLKAYNAFEAKQVLKSKIVDLMLSDIEMPGESGLELFRWVQEKAYDVTCIFLTSHADFQYAKEAIRLGGYDYIVQPAKYEDIERSVTEAIQKLKSRRETEKYSSYGKLLYGSSDRILQALLKEGLSGKPASESDMVNVLNQFHIPVSKDSQIYLILIDILMDLNVNGAWDKPTLWFALSNIVSELFEAYGQRVLLIALDDQCFFIYGLQPRPGQAWLERV</sequence>
<evidence type="ECO:0000313" key="4">
    <source>
        <dbReference type="Proteomes" id="UP001153404"/>
    </source>
</evidence>
<accession>A0A9X4KQA9</accession>
<evidence type="ECO:0000313" key="3">
    <source>
        <dbReference type="EMBL" id="MDG0808832.1"/>
    </source>
</evidence>
<dbReference type="PROSITE" id="PS50110">
    <property type="entry name" value="RESPONSE_REGULATORY"/>
    <property type="match status" value="1"/>
</dbReference>
<dbReference type="PANTHER" id="PTHR45526">
    <property type="entry name" value="TRANSCRIPTIONAL REGULATORY PROTEIN DPIA"/>
    <property type="match status" value="1"/>
</dbReference>
<gene>
    <name evidence="3" type="ORF">OMP40_05085</name>
</gene>
<proteinExistence type="predicted"/>
<protein>
    <submittedName>
        <fullName evidence="3">Response regulator</fullName>
    </submittedName>
</protein>
<keyword evidence="4" id="KW-1185">Reference proteome</keyword>
<feature type="modified residue" description="4-aspartylphosphate" evidence="1">
    <location>
        <position position="54"/>
    </location>
</feature>
<dbReference type="PANTHER" id="PTHR45526:SF1">
    <property type="entry name" value="TRANSCRIPTIONAL REGULATORY PROTEIN DCUR-RELATED"/>
    <property type="match status" value="1"/>
</dbReference>
<dbReference type="InterPro" id="IPR051271">
    <property type="entry name" value="2C-system_Tx_regulators"/>
</dbReference>
<comment type="caution">
    <text evidence="3">The sequence shown here is derived from an EMBL/GenBank/DDBJ whole genome shotgun (WGS) entry which is preliminary data.</text>
</comment>
<dbReference type="Gene3D" id="3.40.50.2300">
    <property type="match status" value="1"/>
</dbReference>
<evidence type="ECO:0000256" key="1">
    <source>
        <dbReference type="PROSITE-ProRule" id="PRU00169"/>
    </source>
</evidence>
<dbReference type="GO" id="GO:0000156">
    <property type="term" value="F:phosphorelay response regulator activity"/>
    <property type="evidence" value="ECO:0007669"/>
    <property type="project" value="TreeGrafter"/>
</dbReference>